<accession>A0A1X2EW44</accession>
<evidence type="ECO:0000313" key="2">
    <source>
        <dbReference type="EMBL" id="ORX10490.1"/>
    </source>
</evidence>
<dbReference type="GO" id="GO:0005829">
    <property type="term" value="C:cytosol"/>
    <property type="evidence" value="ECO:0007669"/>
    <property type="project" value="TreeGrafter"/>
</dbReference>
<reference evidence="2 3" key="1">
    <citation type="submission" date="2016-01" db="EMBL/GenBank/DDBJ databases">
        <title>The new phylogeny of the genus Mycobacterium.</title>
        <authorList>
            <person name="Tarcisio F."/>
            <person name="Conor M."/>
            <person name="Antonella G."/>
            <person name="Elisabetta G."/>
            <person name="Giulia F.S."/>
            <person name="Sara T."/>
            <person name="Anna F."/>
            <person name="Clotilde B."/>
            <person name="Roberto B."/>
            <person name="Veronica D.S."/>
            <person name="Fabio R."/>
            <person name="Monica P."/>
            <person name="Olivier J."/>
            <person name="Enrico T."/>
            <person name="Nicola S."/>
        </authorList>
    </citation>
    <scope>NUCLEOTIDE SEQUENCE [LARGE SCALE GENOMIC DNA]</scope>
    <source>
        <strain evidence="2 3">ATCC 700010</strain>
    </source>
</reference>
<dbReference type="FunFam" id="3.40.50.10440:FF:000001">
    <property type="entry name" value="Dihydroxyacetone kinase, DhaK subunit"/>
    <property type="match status" value="1"/>
</dbReference>
<dbReference type="Gene3D" id="3.40.50.10440">
    <property type="entry name" value="Dihydroxyacetone kinase, domain 1"/>
    <property type="match status" value="1"/>
</dbReference>
<name>A0A1X2EW44_9MYCO</name>
<dbReference type="InterPro" id="IPR050861">
    <property type="entry name" value="Dihydroxyacetone_Kinase"/>
</dbReference>
<sequence>MLMRKFINKPSDVAAETLEGYAAAHTARITRVPGTLGLIRRDLTERVVVLVGGGSGHEPVWLEYVGDGLADAVCQGDVFAAPNPMSIVTVAAAAHRGHGVLFMYGNYAGDRLNFDLAAEELEADGIATRTVRITDDVASAPLERRNDRRGIAGGYFATRIAAAAAARGDDLDAVASIAQRAVDHTRSIGVAGAGGTIPGSSEPTLVVAAGRLEIGMGMHGEKGVWAGDFLGADATADKMLELLFADRPLNRDHSVAVLVNGLGATTRAELLIVSRRLLHRLAEESIDIADTHIGEYATSQEMHGFSITLFELDEDLAQLYHREAHATFAGVST</sequence>
<dbReference type="Pfam" id="PF02733">
    <property type="entry name" value="Dak1"/>
    <property type="match status" value="1"/>
</dbReference>
<dbReference type="InterPro" id="IPR004006">
    <property type="entry name" value="DhaK_dom"/>
</dbReference>
<proteinExistence type="predicted"/>
<dbReference type="RefSeq" id="WP_085147873.1">
    <property type="nucleotide sequence ID" value="NZ_JACKUA010000026.1"/>
</dbReference>
<dbReference type="GO" id="GO:0004371">
    <property type="term" value="F:glycerone kinase activity"/>
    <property type="evidence" value="ECO:0007669"/>
    <property type="project" value="InterPro"/>
</dbReference>
<gene>
    <name evidence="2" type="ORF">AWC31_04095</name>
</gene>
<dbReference type="AlphaFoldDB" id="A0A1X2EW44"/>
<protein>
    <recommendedName>
        <fullName evidence="1">DhaK domain-containing protein</fullName>
    </recommendedName>
</protein>
<evidence type="ECO:0000313" key="3">
    <source>
        <dbReference type="Proteomes" id="UP000193964"/>
    </source>
</evidence>
<comment type="caution">
    <text evidence="2">The sequence shown here is derived from an EMBL/GenBank/DDBJ whole genome shotgun (WGS) entry which is preliminary data.</text>
</comment>
<dbReference type="SUPFAM" id="SSF82549">
    <property type="entry name" value="DAK1/DegV-like"/>
    <property type="match status" value="1"/>
</dbReference>
<dbReference type="Proteomes" id="UP000193964">
    <property type="component" value="Unassembled WGS sequence"/>
</dbReference>
<dbReference type="PANTHER" id="PTHR28629:SF4">
    <property type="entry name" value="TRIOKINASE_FMN CYCLASE"/>
    <property type="match status" value="1"/>
</dbReference>
<dbReference type="OrthoDB" id="9806345at2"/>
<dbReference type="PANTHER" id="PTHR28629">
    <property type="entry name" value="TRIOKINASE/FMN CYCLASE"/>
    <property type="match status" value="1"/>
</dbReference>
<feature type="domain" description="DhaK" evidence="1">
    <location>
        <begin position="9"/>
        <end position="330"/>
    </location>
</feature>
<dbReference type="EMBL" id="LQQA01000032">
    <property type="protein sequence ID" value="ORX10490.1"/>
    <property type="molecule type" value="Genomic_DNA"/>
</dbReference>
<evidence type="ECO:0000259" key="1">
    <source>
        <dbReference type="PROSITE" id="PS51481"/>
    </source>
</evidence>
<organism evidence="2 3">
    <name type="scientific">Mycolicibacterium wolinskyi</name>
    <dbReference type="NCBI Taxonomy" id="59750"/>
    <lineage>
        <taxon>Bacteria</taxon>
        <taxon>Bacillati</taxon>
        <taxon>Actinomycetota</taxon>
        <taxon>Actinomycetes</taxon>
        <taxon>Mycobacteriales</taxon>
        <taxon>Mycobacteriaceae</taxon>
        <taxon>Mycolicibacterium</taxon>
    </lineage>
</organism>
<dbReference type="PROSITE" id="PS51481">
    <property type="entry name" value="DHAK"/>
    <property type="match status" value="1"/>
</dbReference>
<dbReference type="GO" id="GO:0019563">
    <property type="term" value="P:glycerol catabolic process"/>
    <property type="evidence" value="ECO:0007669"/>
    <property type="project" value="TreeGrafter"/>
</dbReference>
<dbReference type="Gene3D" id="3.30.1180.20">
    <property type="entry name" value="Dihydroxyacetone kinase, domain 2"/>
    <property type="match status" value="1"/>
</dbReference>